<dbReference type="Pfam" id="PF00005">
    <property type="entry name" value="ABC_tran"/>
    <property type="match status" value="1"/>
</dbReference>
<evidence type="ECO:0000256" key="1">
    <source>
        <dbReference type="ARBA" id="ARBA00004651"/>
    </source>
</evidence>
<evidence type="ECO:0000256" key="6">
    <source>
        <dbReference type="ARBA" id="ARBA00022989"/>
    </source>
</evidence>
<feature type="domain" description="ABC transporter" evidence="9">
    <location>
        <begin position="384"/>
        <end position="597"/>
    </location>
</feature>
<dbReference type="GO" id="GO:0005524">
    <property type="term" value="F:ATP binding"/>
    <property type="evidence" value="ECO:0007669"/>
    <property type="project" value="UniProtKB-KW"/>
</dbReference>
<dbReference type="GO" id="GO:0005886">
    <property type="term" value="C:plasma membrane"/>
    <property type="evidence" value="ECO:0007669"/>
    <property type="project" value="UniProtKB-SubCell"/>
</dbReference>
<dbReference type="EMBL" id="CP004373">
    <property type="protein sequence ID" value="AHK71329.1"/>
    <property type="molecule type" value="Genomic_DNA"/>
</dbReference>
<feature type="domain" description="ABC transmembrane type-1" evidence="10">
    <location>
        <begin position="72"/>
        <end position="351"/>
    </location>
</feature>
<keyword evidence="3 8" id="KW-0812">Transmembrane</keyword>
<keyword evidence="4" id="KW-0547">Nucleotide-binding</keyword>
<dbReference type="Gene3D" id="1.20.1560.10">
    <property type="entry name" value="ABC transporter type 1, transmembrane domain"/>
    <property type="match status" value="1"/>
</dbReference>
<evidence type="ECO:0000259" key="10">
    <source>
        <dbReference type="PROSITE" id="PS50929"/>
    </source>
</evidence>
<dbReference type="InterPro" id="IPR003439">
    <property type="entry name" value="ABC_transporter-like_ATP-bd"/>
</dbReference>
<evidence type="ECO:0000256" key="3">
    <source>
        <dbReference type="ARBA" id="ARBA00022692"/>
    </source>
</evidence>
<sequence>MASRSLFLSAFDFGSPQDWQAKSRPLRKAVVLGKLVSIFLFSRRWILAWFLLLVCLAIQFGGVYGFRIETDISKAVFDSIQYKDFPGFVRYALEFLLVGSLAYSLSYLGVYVQNVFEMLWRNTVTVALTGNWLSGKRFYFIERSELVENVDQRLAEDVRNVVNGVFGIFTGCLRVTFTIILYTSLLITKSTPVTYHVFGHDITTRADLLLGAYLSSIIGTGVIFRIGRKLIRLNMRQQHYEADLRFSLVSIRRHAEQVALMLMERVEHLRIAGAFSALVNNYFVQQRMGLIISFASQIISHVQRLLPLALAVPRYMSGRMTYGDIIQTQSVFVTLSSSLTWFMQMYPMYAETSASFDRLFVLVDAIQTPEKAEISLLRDGQDDIVARDLVLRVPEQAEPVLEVQEWTVRAGEKWVITGPSGSGKSTLLRAMAGLSSEGEGQISLPRERRIMFLPQRPYLPHGTLLDLMLPDQPHSPENRALCATLLRRFLLPGLVDQLDVGGDWSQRLSPGEQQRFALARAFVSSPDVLVLDEATSGLDQETAAAIYRILLDHPALTLISVVHARDLMMLHSKRLHIAGGVGRVMDNQEPPSGALLSLHRTS</sequence>
<evidence type="ECO:0000256" key="8">
    <source>
        <dbReference type="SAM" id="Phobius"/>
    </source>
</evidence>
<gene>
    <name evidence="11" type="ORF">GLS_c14410</name>
</gene>
<evidence type="ECO:0000256" key="2">
    <source>
        <dbReference type="ARBA" id="ARBA00022448"/>
    </source>
</evidence>
<dbReference type="SUPFAM" id="SSF52540">
    <property type="entry name" value="P-loop containing nucleoside triphosphate hydrolases"/>
    <property type="match status" value="1"/>
</dbReference>
<keyword evidence="5 11" id="KW-0067">ATP-binding</keyword>
<dbReference type="PROSITE" id="PS50893">
    <property type="entry name" value="ABC_TRANSPORTER_2"/>
    <property type="match status" value="1"/>
</dbReference>
<dbReference type="InterPro" id="IPR036640">
    <property type="entry name" value="ABC1_TM_sf"/>
</dbReference>
<keyword evidence="6 8" id="KW-1133">Transmembrane helix</keyword>
<evidence type="ECO:0000259" key="9">
    <source>
        <dbReference type="PROSITE" id="PS50893"/>
    </source>
</evidence>
<dbReference type="PROSITE" id="PS00211">
    <property type="entry name" value="ABC_TRANSPORTER_1"/>
    <property type="match status" value="1"/>
</dbReference>
<keyword evidence="2" id="KW-0813">Transport</keyword>
<dbReference type="SUPFAM" id="SSF90123">
    <property type="entry name" value="ABC transporter transmembrane region"/>
    <property type="match status" value="1"/>
</dbReference>
<accession>A0A067Z520</accession>
<reference evidence="11 12" key="1">
    <citation type="journal article" date="2015" name="Appl. Microbiol. Biotechnol.">
        <title>The consequence of an additional NADH dehydrogenase paralog on the growth of Gluconobacter oxydans DSM3504.</title>
        <authorList>
            <person name="Kostner D."/>
            <person name="Luchterhand B."/>
            <person name="Junker A."/>
            <person name="Volland S."/>
            <person name="Daniel R."/>
            <person name="Buchs J."/>
            <person name="Liebl W."/>
            <person name="Ehrenreich A."/>
        </authorList>
    </citation>
    <scope>NUCLEOTIDE SEQUENCE [LARGE SCALE GENOMIC DNA]</scope>
    <source>
        <strain evidence="11">DSM 3504</strain>
    </source>
</reference>
<dbReference type="PANTHER" id="PTHR11384">
    <property type="entry name" value="ATP-BINDING CASSETTE, SUB-FAMILY D MEMBER"/>
    <property type="match status" value="1"/>
</dbReference>
<feature type="transmembrane region" description="Helical" evidence="8">
    <location>
        <begin position="208"/>
        <end position="227"/>
    </location>
</feature>
<name>A0A067Z520_GLUOY</name>
<comment type="subcellular location">
    <subcellularLocation>
        <location evidence="1">Cell membrane</location>
        <topology evidence="1">Multi-pass membrane protein</topology>
    </subcellularLocation>
</comment>
<evidence type="ECO:0000256" key="4">
    <source>
        <dbReference type="ARBA" id="ARBA00022741"/>
    </source>
</evidence>
<dbReference type="InterPro" id="IPR011527">
    <property type="entry name" value="ABC1_TM_dom"/>
</dbReference>
<protein>
    <submittedName>
        <fullName evidence="11">ABC transporter ATP-binding protein/permease component</fullName>
    </submittedName>
</protein>
<dbReference type="InterPro" id="IPR017871">
    <property type="entry name" value="ABC_transporter-like_CS"/>
</dbReference>
<keyword evidence="7 8" id="KW-0472">Membrane</keyword>
<evidence type="ECO:0000256" key="7">
    <source>
        <dbReference type="ARBA" id="ARBA00023136"/>
    </source>
</evidence>
<feature type="transmembrane region" description="Helical" evidence="8">
    <location>
        <begin position="161"/>
        <end position="188"/>
    </location>
</feature>
<proteinExistence type="predicted"/>
<dbReference type="AlphaFoldDB" id="A0A067Z520"/>
<feature type="transmembrane region" description="Helical" evidence="8">
    <location>
        <begin position="46"/>
        <end position="68"/>
    </location>
</feature>
<dbReference type="KEGG" id="goy:GLS_c14410"/>
<dbReference type="PANTHER" id="PTHR11384:SF59">
    <property type="entry name" value="LYSOSOMAL COBALAMIN TRANSPORTER ABCD4"/>
    <property type="match status" value="1"/>
</dbReference>
<dbReference type="PROSITE" id="PS50929">
    <property type="entry name" value="ABC_TM1F"/>
    <property type="match status" value="1"/>
</dbReference>
<evidence type="ECO:0000313" key="11">
    <source>
        <dbReference type="EMBL" id="AHK71329.1"/>
    </source>
</evidence>
<dbReference type="Proteomes" id="UP000031656">
    <property type="component" value="Chromosome"/>
</dbReference>
<dbReference type="InterPro" id="IPR003593">
    <property type="entry name" value="AAA+_ATPase"/>
</dbReference>
<dbReference type="GO" id="GO:0140359">
    <property type="term" value="F:ABC-type transporter activity"/>
    <property type="evidence" value="ECO:0007669"/>
    <property type="project" value="InterPro"/>
</dbReference>
<evidence type="ECO:0000256" key="5">
    <source>
        <dbReference type="ARBA" id="ARBA00022840"/>
    </source>
</evidence>
<dbReference type="InterPro" id="IPR027417">
    <property type="entry name" value="P-loop_NTPase"/>
</dbReference>
<organism evidence="11 12">
    <name type="scientific">Gluconobacter oxydans DSM 3504</name>
    <dbReference type="NCBI Taxonomy" id="1288313"/>
    <lineage>
        <taxon>Bacteria</taxon>
        <taxon>Pseudomonadati</taxon>
        <taxon>Pseudomonadota</taxon>
        <taxon>Alphaproteobacteria</taxon>
        <taxon>Acetobacterales</taxon>
        <taxon>Acetobacteraceae</taxon>
        <taxon>Gluconobacter</taxon>
    </lineage>
</organism>
<feature type="transmembrane region" description="Helical" evidence="8">
    <location>
        <begin position="88"/>
        <end position="112"/>
    </location>
</feature>
<dbReference type="Pfam" id="PF06472">
    <property type="entry name" value="ABC_membrane_2"/>
    <property type="match status" value="1"/>
</dbReference>
<dbReference type="Gene3D" id="3.40.50.300">
    <property type="entry name" value="P-loop containing nucleotide triphosphate hydrolases"/>
    <property type="match status" value="1"/>
</dbReference>
<evidence type="ECO:0000313" key="12">
    <source>
        <dbReference type="Proteomes" id="UP000031656"/>
    </source>
</evidence>
<dbReference type="InterPro" id="IPR050835">
    <property type="entry name" value="ABC_transporter_sub-D"/>
</dbReference>
<dbReference type="SMART" id="SM00382">
    <property type="entry name" value="AAA"/>
    <property type="match status" value="1"/>
</dbReference>
<dbReference type="HOGENOM" id="CLU_007587_6_1_5"/>
<dbReference type="GO" id="GO:0016887">
    <property type="term" value="F:ATP hydrolysis activity"/>
    <property type="evidence" value="ECO:0007669"/>
    <property type="project" value="InterPro"/>
</dbReference>